<evidence type="ECO:0000256" key="3">
    <source>
        <dbReference type="ARBA" id="ARBA00022630"/>
    </source>
</evidence>
<dbReference type="SUPFAM" id="SSF47203">
    <property type="entry name" value="Acyl-CoA dehydrogenase C-terminal domain-like"/>
    <property type="match status" value="1"/>
</dbReference>
<dbReference type="InterPro" id="IPR046373">
    <property type="entry name" value="Acyl-CoA_Oxase/DH_mid-dom_sf"/>
</dbReference>
<dbReference type="Pfam" id="PF02770">
    <property type="entry name" value="Acyl-CoA_dh_M"/>
    <property type="match status" value="1"/>
</dbReference>
<dbReference type="Gene3D" id="2.40.110.10">
    <property type="entry name" value="Butyryl-CoA Dehydrogenase, subunit A, domain 2"/>
    <property type="match status" value="1"/>
</dbReference>
<dbReference type="InterPro" id="IPR009075">
    <property type="entry name" value="AcylCo_DH/oxidase_C"/>
</dbReference>
<keyword evidence="3 5" id="KW-0285">Flavoprotein</keyword>
<feature type="domain" description="Acyl-CoA dehydrogenase/oxidase C-terminal" evidence="6">
    <location>
        <begin position="225"/>
        <end position="370"/>
    </location>
</feature>
<comment type="similarity">
    <text evidence="2 5">Belongs to the acyl-CoA dehydrogenase family.</text>
</comment>
<feature type="domain" description="Acyl-CoA oxidase/dehydrogenase middle" evidence="7">
    <location>
        <begin position="133"/>
        <end position="213"/>
    </location>
</feature>
<keyword evidence="4 5" id="KW-0274">FAD</keyword>
<sequence>MVDVMDRRAEVVGFVGERWGDLLAEIGSTAVARDEARLPAPLELIARAGSTGLLALSLPREVGGEGADALTWGMVLEQVGYLCADSAFPLIINHQIDIAQLVCESGRSDLIEAYVIPVAQGRCGAGIAYTEDADAFSFRTVLRRKGDDYVLSGHKTYVTGALISEFFLTYALDEAGDMQACMVQRDDPGVSVTAAEPVAMRTAGAAAVTFEDVPLPAGRILVATDGLTHAQRFLGYQRLWTACAPLGRAQAVLEDCATRLAASERYGESVADLKNVEASLGRMYVAVESARAVLYHALGRVAAGRAELVFDPVVAAAKYFAVEQVRFVLERALGLLGGHAFYGTPHMGRYMRDFSGLSLLAGTQDILEVNLGAGVVARAGKLPA</sequence>
<dbReference type="PANTHER" id="PTHR43884:SF12">
    <property type="entry name" value="ISOVALERYL-COA DEHYDROGENASE, MITOCHONDRIAL-RELATED"/>
    <property type="match status" value="1"/>
</dbReference>
<evidence type="ECO:0000259" key="6">
    <source>
        <dbReference type="Pfam" id="PF00441"/>
    </source>
</evidence>
<dbReference type="EMBL" id="JAAGLU010000008">
    <property type="protein sequence ID" value="NEC86381.1"/>
    <property type="molecule type" value="Genomic_DNA"/>
</dbReference>
<evidence type="ECO:0000259" key="8">
    <source>
        <dbReference type="Pfam" id="PF02771"/>
    </source>
</evidence>
<evidence type="ECO:0000256" key="5">
    <source>
        <dbReference type="RuleBase" id="RU362125"/>
    </source>
</evidence>
<organism evidence="9">
    <name type="scientific">Streptomyces sp. SID12501</name>
    <dbReference type="NCBI Taxonomy" id="2706042"/>
    <lineage>
        <taxon>Bacteria</taxon>
        <taxon>Bacillati</taxon>
        <taxon>Actinomycetota</taxon>
        <taxon>Actinomycetes</taxon>
        <taxon>Kitasatosporales</taxon>
        <taxon>Streptomycetaceae</taxon>
        <taxon>Streptomyces</taxon>
    </lineage>
</organism>
<dbReference type="PANTHER" id="PTHR43884">
    <property type="entry name" value="ACYL-COA DEHYDROGENASE"/>
    <property type="match status" value="1"/>
</dbReference>
<reference evidence="9" key="1">
    <citation type="submission" date="2020-01" db="EMBL/GenBank/DDBJ databases">
        <title>Insect and environment-associated Actinomycetes.</title>
        <authorList>
            <person name="Currrie C."/>
            <person name="Chevrette M."/>
            <person name="Carlson C."/>
            <person name="Stubbendieck R."/>
            <person name="Wendt-Pienkowski E."/>
        </authorList>
    </citation>
    <scope>NUCLEOTIDE SEQUENCE</scope>
    <source>
        <strain evidence="9">SID12501</strain>
    </source>
</reference>
<name>A0A6B3BPW6_9ACTN</name>
<dbReference type="InterPro" id="IPR013786">
    <property type="entry name" value="AcylCoA_DH/ox_N"/>
</dbReference>
<proteinExistence type="inferred from homology"/>
<dbReference type="AlphaFoldDB" id="A0A6B3BPW6"/>
<gene>
    <name evidence="9" type="ORF">G3I71_11235</name>
</gene>
<dbReference type="Pfam" id="PF02771">
    <property type="entry name" value="Acyl-CoA_dh_N"/>
    <property type="match status" value="1"/>
</dbReference>
<dbReference type="PIRSF" id="PIRSF016578">
    <property type="entry name" value="HsaA"/>
    <property type="match status" value="1"/>
</dbReference>
<dbReference type="SUPFAM" id="SSF56645">
    <property type="entry name" value="Acyl-CoA dehydrogenase NM domain-like"/>
    <property type="match status" value="1"/>
</dbReference>
<dbReference type="Gene3D" id="1.20.140.10">
    <property type="entry name" value="Butyryl-CoA Dehydrogenase, subunit A, domain 3"/>
    <property type="match status" value="1"/>
</dbReference>
<evidence type="ECO:0000313" key="9">
    <source>
        <dbReference type="EMBL" id="NEC86381.1"/>
    </source>
</evidence>
<keyword evidence="5" id="KW-0560">Oxidoreductase</keyword>
<comment type="cofactor">
    <cofactor evidence="1 5">
        <name>FAD</name>
        <dbReference type="ChEBI" id="CHEBI:57692"/>
    </cofactor>
</comment>
<dbReference type="Gene3D" id="1.10.540.10">
    <property type="entry name" value="Acyl-CoA dehydrogenase/oxidase, N-terminal domain"/>
    <property type="match status" value="1"/>
</dbReference>
<comment type="caution">
    <text evidence="9">The sequence shown here is derived from an EMBL/GenBank/DDBJ whole genome shotgun (WGS) entry which is preliminary data.</text>
</comment>
<feature type="domain" description="Acyl-CoA dehydrogenase/oxidase N-terminal" evidence="8">
    <location>
        <begin position="32"/>
        <end position="121"/>
    </location>
</feature>
<evidence type="ECO:0000256" key="1">
    <source>
        <dbReference type="ARBA" id="ARBA00001974"/>
    </source>
</evidence>
<dbReference type="InterPro" id="IPR006091">
    <property type="entry name" value="Acyl-CoA_Oxase/DH_mid-dom"/>
</dbReference>
<accession>A0A6B3BPW6</accession>
<dbReference type="InterPro" id="IPR009100">
    <property type="entry name" value="AcylCoA_DH/oxidase_NM_dom_sf"/>
</dbReference>
<dbReference type="InterPro" id="IPR037069">
    <property type="entry name" value="AcylCoA_DH/ox_N_sf"/>
</dbReference>
<evidence type="ECO:0000259" key="7">
    <source>
        <dbReference type="Pfam" id="PF02770"/>
    </source>
</evidence>
<dbReference type="InterPro" id="IPR036250">
    <property type="entry name" value="AcylCo_DH-like_C"/>
</dbReference>
<evidence type="ECO:0000256" key="4">
    <source>
        <dbReference type="ARBA" id="ARBA00022827"/>
    </source>
</evidence>
<dbReference type="GO" id="GO:0003995">
    <property type="term" value="F:acyl-CoA dehydrogenase activity"/>
    <property type="evidence" value="ECO:0007669"/>
    <property type="project" value="TreeGrafter"/>
</dbReference>
<dbReference type="RefSeq" id="WP_164313843.1">
    <property type="nucleotide sequence ID" value="NZ_JAAGLU010000008.1"/>
</dbReference>
<evidence type="ECO:0000256" key="2">
    <source>
        <dbReference type="ARBA" id="ARBA00009347"/>
    </source>
</evidence>
<dbReference type="Pfam" id="PF00441">
    <property type="entry name" value="Acyl-CoA_dh_1"/>
    <property type="match status" value="1"/>
</dbReference>
<dbReference type="GO" id="GO:0050660">
    <property type="term" value="F:flavin adenine dinucleotide binding"/>
    <property type="evidence" value="ECO:0007669"/>
    <property type="project" value="InterPro"/>
</dbReference>
<protein>
    <submittedName>
        <fullName evidence="9">Acyl-CoA/acyl-ACP dehydrogenase</fullName>
    </submittedName>
</protein>